<feature type="chain" id="PRO_5005307883" description="CBM1 domain-containing protein" evidence="1">
    <location>
        <begin position="21"/>
        <end position="76"/>
    </location>
</feature>
<dbReference type="EMBL" id="DS268152">
    <property type="protein sequence ID" value="KMU77131.1"/>
    <property type="molecule type" value="Genomic_DNA"/>
</dbReference>
<evidence type="ECO:0000256" key="1">
    <source>
        <dbReference type="SAM" id="SignalP"/>
    </source>
</evidence>
<feature type="signal peptide" evidence="1">
    <location>
        <begin position="1"/>
        <end position="20"/>
    </location>
</feature>
<proteinExistence type="predicted"/>
<sequence length="76" mass="8464">MFWLEAIAFATAALLASVSAAPAPDIAERADRCESGVCYVDKPTWCQEGWEPVHFQVNNKQELWSTESSLEYVNKG</sequence>
<name>A0A0J8QXG9_COCIT</name>
<protein>
    <recommendedName>
        <fullName evidence="4">CBM1 domain-containing protein</fullName>
    </recommendedName>
</protein>
<dbReference type="Proteomes" id="UP000054559">
    <property type="component" value="Unassembled WGS sequence"/>
</dbReference>
<evidence type="ECO:0000313" key="3">
    <source>
        <dbReference type="Proteomes" id="UP000054559"/>
    </source>
</evidence>
<evidence type="ECO:0000313" key="2">
    <source>
        <dbReference type="EMBL" id="KMU77131.1"/>
    </source>
</evidence>
<accession>A0A0J8QXG9</accession>
<dbReference type="AlphaFoldDB" id="A0A0J8QXG9"/>
<organism evidence="2 3">
    <name type="scientific">Coccidioides immitis RMSCC 3703</name>
    <dbReference type="NCBI Taxonomy" id="454286"/>
    <lineage>
        <taxon>Eukaryota</taxon>
        <taxon>Fungi</taxon>
        <taxon>Dikarya</taxon>
        <taxon>Ascomycota</taxon>
        <taxon>Pezizomycotina</taxon>
        <taxon>Eurotiomycetes</taxon>
        <taxon>Eurotiomycetidae</taxon>
        <taxon>Onygenales</taxon>
        <taxon>Onygenaceae</taxon>
        <taxon>Coccidioides</taxon>
    </lineage>
</organism>
<reference evidence="3" key="1">
    <citation type="journal article" date="2010" name="Genome Res.">
        <title>Population genomic sequencing of Coccidioides fungi reveals recent hybridization and transposon control.</title>
        <authorList>
            <person name="Neafsey D.E."/>
            <person name="Barker B.M."/>
            <person name="Sharpton T.J."/>
            <person name="Stajich J.E."/>
            <person name="Park D.J."/>
            <person name="Whiston E."/>
            <person name="Hung C.-Y."/>
            <person name="McMahan C."/>
            <person name="White J."/>
            <person name="Sykes S."/>
            <person name="Heiman D."/>
            <person name="Young S."/>
            <person name="Zeng Q."/>
            <person name="Abouelleil A."/>
            <person name="Aftuck L."/>
            <person name="Bessette D."/>
            <person name="Brown A."/>
            <person name="FitzGerald M."/>
            <person name="Lui A."/>
            <person name="Macdonald J.P."/>
            <person name="Priest M."/>
            <person name="Orbach M.J."/>
            <person name="Galgiani J.N."/>
            <person name="Kirkland T.N."/>
            <person name="Cole G.T."/>
            <person name="Birren B.W."/>
            <person name="Henn M.R."/>
            <person name="Taylor J.W."/>
            <person name="Rounsley S.D."/>
        </authorList>
    </citation>
    <scope>NUCLEOTIDE SEQUENCE [LARGE SCALE GENOMIC DNA]</scope>
    <source>
        <strain evidence="3">RMSCC 3703</strain>
    </source>
</reference>
<keyword evidence="1" id="KW-0732">Signal</keyword>
<gene>
    <name evidence="2" type="ORF">CISG_06169</name>
</gene>
<evidence type="ECO:0008006" key="4">
    <source>
        <dbReference type="Google" id="ProtNLM"/>
    </source>
</evidence>